<reference evidence="1 2" key="1">
    <citation type="submission" date="2019-06" db="EMBL/GenBank/DDBJ databases">
        <title>A chromosome-scale genome assembly of the European perch, Perca fluviatilis.</title>
        <authorList>
            <person name="Roques C."/>
            <person name="Zahm M."/>
            <person name="Cabau C."/>
            <person name="Klopp C."/>
            <person name="Bouchez O."/>
            <person name="Donnadieu C."/>
            <person name="Kuhl H."/>
            <person name="Gislard M."/>
            <person name="Guendouz S."/>
            <person name="Journot L."/>
            <person name="Haffray P."/>
            <person name="Bestin A."/>
            <person name="Morvezen R."/>
            <person name="Feron R."/>
            <person name="Wen M."/>
            <person name="Jouanno E."/>
            <person name="Herpin A."/>
            <person name="Schartl M."/>
            <person name="Postlethwait J."/>
            <person name="Schaerlinger B."/>
            <person name="Chardard D."/>
            <person name="Lecocq T."/>
            <person name="Poncet C."/>
            <person name="Jaffrelo L."/>
            <person name="Lampietro C."/>
            <person name="Guiguen Y."/>
        </authorList>
    </citation>
    <scope>NUCLEOTIDE SEQUENCE [LARGE SCALE GENOMIC DNA]</scope>
    <source>
        <tissue evidence="1">Blood</tissue>
    </source>
</reference>
<comment type="caution">
    <text evidence="1">The sequence shown here is derived from an EMBL/GenBank/DDBJ whole genome shotgun (WGS) entry which is preliminary data.</text>
</comment>
<evidence type="ECO:0000313" key="2">
    <source>
        <dbReference type="Proteomes" id="UP000465112"/>
    </source>
</evidence>
<protein>
    <submittedName>
        <fullName evidence="1">Uncharacterized protein</fullName>
    </submittedName>
</protein>
<dbReference type="Proteomes" id="UP000465112">
    <property type="component" value="Chromosome 10"/>
</dbReference>
<proteinExistence type="predicted"/>
<keyword evidence="2" id="KW-1185">Reference proteome</keyword>
<dbReference type="EMBL" id="VHII01000010">
    <property type="protein sequence ID" value="KAF1384652.1"/>
    <property type="molecule type" value="Genomic_DNA"/>
</dbReference>
<evidence type="ECO:0000313" key="1">
    <source>
        <dbReference type="EMBL" id="KAF1384652.1"/>
    </source>
</evidence>
<dbReference type="AlphaFoldDB" id="A0A6A5F9M8"/>
<name>A0A6A5F9M8_PERFL</name>
<organism evidence="1 2">
    <name type="scientific">Perca fluviatilis</name>
    <name type="common">European perch</name>
    <dbReference type="NCBI Taxonomy" id="8168"/>
    <lineage>
        <taxon>Eukaryota</taxon>
        <taxon>Metazoa</taxon>
        <taxon>Chordata</taxon>
        <taxon>Craniata</taxon>
        <taxon>Vertebrata</taxon>
        <taxon>Euteleostomi</taxon>
        <taxon>Actinopterygii</taxon>
        <taxon>Neopterygii</taxon>
        <taxon>Teleostei</taxon>
        <taxon>Neoteleostei</taxon>
        <taxon>Acanthomorphata</taxon>
        <taxon>Eupercaria</taxon>
        <taxon>Perciformes</taxon>
        <taxon>Percoidei</taxon>
        <taxon>Percidae</taxon>
        <taxon>Percinae</taxon>
        <taxon>Perca</taxon>
    </lineage>
</organism>
<sequence length="141" mass="16380">MQTNTLMEDAVDIFENQTSFLLKFSASLLFLGDSPHRLPVRLSPPQTTRWPHQIGIGPDDHKDPPPPLLSQSWRVHRADVSEGERVFVFWSPEETSHITIFTKVLQKFAPYFRELIKLISAQLAAEAKVRIIRFQERIHHR</sequence>
<gene>
    <name evidence="1" type="ORF">PFLUV_G00122420</name>
</gene>
<accession>A0A6A5F9M8</accession>